<dbReference type="AlphaFoldDB" id="A0A8E2DM36"/>
<protein>
    <submittedName>
        <fullName evidence="1">Uncharacterized protein</fullName>
    </submittedName>
</protein>
<evidence type="ECO:0000313" key="2">
    <source>
        <dbReference type="Proteomes" id="UP000250043"/>
    </source>
</evidence>
<keyword evidence="2" id="KW-1185">Reference proteome</keyword>
<name>A0A8E2DM36_9APHY</name>
<proteinExistence type="predicted"/>
<sequence>MSNFSAKLPRNFVALAACNFLCPYVERGLPGLNSRLLRMANVTEFQKLDTFLKSDVSERPCACLLRAGCTYSSFPCFPDTLGVTPIPERVTSVGHFCSYIDMHQWPRPHLRTIKMFLMTERLTWAFPCSRYLRNCMFVWMCASVSPTVAVNRARVRSFDSTFPFWYVRLLCASGS</sequence>
<reference evidence="1 2" key="1">
    <citation type="submission" date="2016-07" db="EMBL/GenBank/DDBJ databases">
        <title>Draft genome of the white-rot fungus Obba rivulosa 3A-2.</title>
        <authorList>
            <consortium name="DOE Joint Genome Institute"/>
            <person name="Miettinen O."/>
            <person name="Riley R."/>
            <person name="Acob R."/>
            <person name="Barry K."/>
            <person name="Cullen D."/>
            <person name="De Vries R."/>
            <person name="Hainaut M."/>
            <person name="Hatakka A."/>
            <person name="Henrissat B."/>
            <person name="Hilden K."/>
            <person name="Kuo R."/>
            <person name="Labutti K."/>
            <person name="Lipzen A."/>
            <person name="Makela M.R."/>
            <person name="Sandor L."/>
            <person name="Spatafora J.W."/>
            <person name="Grigoriev I.V."/>
            <person name="Hibbett D.S."/>
        </authorList>
    </citation>
    <scope>NUCLEOTIDE SEQUENCE [LARGE SCALE GENOMIC DNA]</scope>
    <source>
        <strain evidence="1 2">3A-2</strain>
    </source>
</reference>
<dbReference type="EMBL" id="KV722381">
    <property type="protein sequence ID" value="OCH91661.1"/>
    <property type="molecule type" value="Genomic_DNA"/>
</dbReference>
<gene>
    <name evidence="1" type="ORF">OBBRIDRAFT_511927</name>
</gene>
<accession>A0A8E2DM36</accession>
<organism evidence="1 2">
    <name type="scientific">Obba rivulosa</name>
    <dbReference type="NCBI Taxonomy" id="1052685"/>
    <lineage>
        <taxon>Eukaryota</taxon>
        <taxon>Fungi</taxon>
        <taxon>Dikarya</taxon>
        <taxon>Basidiomycota</taxon>
        <taxon>Agaricomycotina</taxon>
        <taxon>Agaricomycetes</taxon>
        <taxon>Polyporales</taxon>
        <taxon>Gelatoporiaceae</taxon>
        <taxon>Obba</taxon>
    </lineage>
</organism>
<evidence type="ECO:0000313" key="1">
    <source>
        <dbReference type="EMBL" id="OCH91661.1"/>
    </source>
</evidence>
<dbReference type="Proteomes" id="UP000250043">
    <property type="component" value="Unassembled WGS sequence"/>
</dbReference>